<dbReference type="Pfam" id="PF00589">
    <property type="entry name" value="Phage_integrase"/>
    <property type="match status" value="1"/>
</dbReference>
<dbReference type="Pfam" id="PF14659">
    <property type="entry name" value="Phage_int_SAM_3"/>
    <property type="match status" value="1"/>
</dbReference>
<evidence type="ECO:0000256" key="4">
    <source>
        <dbReference type="ARBA" id="ARBA00023172"/>
    </source>
</evidence>
<evidence type="ECO:0000256" key="1">
    <source>
        <dbReference type="ARBA" id="ARBA00008857"/>
    </source>
</evidence>
<gene>
    <name evidence="6" type="ORF">AA20_12065</name>
</gene>
<keyword evidence="4" id="KW-0233">DNA recombination</keyword>
<feature type="domain" description="Tyr recombinase" evidence="5">
    <location>
        <begin position="181"/>
        <end position="362"/>
    </location>
</feature>
<dbReference type="AlphaFoldDB" id="A0A0G9JQ46"/>
<dbReference type="EMBL" id="JAIQ01000171">
    <property type="protein sequence ID" value="KLD96391.1"/>
    <property type="molecule type" value="Genomic_DNA"/>
</dbReference>
<name>A0A0G9JQ46_9BACT</name>
<dbReference type="GO" id="GO:0015074">
    <property type="term" value="P:DNA integration"/>
    <property type="evidence" value="ECO:0007669"/>
    <property type="project" value="UniProtKB-KW"/>
</dbReference>
<protein>
    <recommendedName>
        <fullName evidence="5">Tyr recombinase domain-containing protein</fullName>
    </recommendedName>
</protein>
<dbReference type="RefSeq" id="WP_052943066.1">
    <property type="nucleotide sequence ID" value="NZ_JAIQ01000171.1"/>
</dbReference>
<dbReference type="Gene3D" id="1.10.443.10">
    <property type="entry name" value="Intergrase catalytic core"/>
    <property type="match status" value="1"/>
</dbReference>
<keyword evidence="3" id="KW-0238">DNA-binding</keyword>
<dbReference type="SUPFAM" id="SSF56349">
    <property type="entry name" value="DNA breaking-rejoining enzymes"/>
    <property type="match status" value="1"/>
</dbReference>
<reference evidence="6 7" key="1">
    <citation type="submission" date="2014-01" db="EMBL/GenBank/DDBJ databases">
        <title>Development of a Comparative Genomic Fingerprinting Assay for High Resolution Genotyping of Arcobacter butzleri.</title>
        <authorList>
            <person name="Webb A.L."/>
            <person name="Inglis G.D."/>
            <person name="Kruczkiewicz P."/>
            <person name="Selinger L.B."/>
            <person name="Taboada E.N."/>
        </authorList>
    </citation>
    <scope>NUCLEOTIDE SEQUENCE [LARGE SCALE GENOMIC DNA]</scope>
    <source>
        <strain evidence="6 7">L348</strain>
    </source>
</reference>
<dbReference type="PANTHER" id="PTHR30629:SF2">
    <property type="entry name" value="PROPHAGE INTEGRASE INTS-RELATED"/>
    <property type="match status" value="1"/>
</dbReference>
<dbReference type="Gene3D" id="1.10.150.130">
    <property type="match status" value="1"/>
</dbReference>
<dbReference type="PROSITE" id="PS51898">
    <property type="entry name" value="TYR_RECOMBINASE"/>
    <property type="match status" value="1"/>
</dbReference>
<keyword evidence="2" id="KW-0229">DNA integration</keyword>
<dbReference type="InterPro" id="IPR013762">
    <property type="entry name" value="Integrase-like_cat_sf"/>
</dbReference>
<evidence type="ECO:0000313" key="6">
    <source>
        <dbReference type="EMBL" id="KLD96391.1"/>
    </source>
</evidence>
<comment type="caution">
    <text evidence="6">The sequence shown here is derived from an EMBL/GenBank/DDBJ whole genome shotgun (WGS) entry which is preliminary data.</text>
</comment>
<evidence type="ECO:0000256" key="2">
    <source>
        <dbReference type="ARBA" id="ARBA00022908"/>
    </source>
</evidence>
<evidence type="ECO:0000313" key="7">
    <source>
        <dbReference type="Proteomes" id="UP000035514"/>
    </source>
</evidence>
<dbReference type="Proteomes" id="UP000035514">
    <property type="component" value="Unassembled WGS sequence"/>
</dbReference>
<dbReference type="InterPro" id="IPR010998">
    <property type="entry name" value="Integrase_recombinase_N"/>
</dbReference>
<organism evidence="6 7">
    <name type="scientific">Aliarcobacter butzleri L348</name>
    <dbReference type="NCBI Taxonomy" id="1447256"/>
    <lineage>
        <taxon>Bacteria</taxon>
        <taxon>Pseudomonadati</taxon>
        <taxon>Campylobacterota</taxon>
        <taxon>Epsilonproteobacteria</taxon>
        <taxon>Campylobacterales</taxon>
        <taxon>Arcobacteraceae</taxon>
        <taxon>Aliarcobacter</taxon>
    </lineage>
</organism>
<dbReference type="PATRIC" id="fig|1447256.3.peg.2363"/>
<dbReference type="InterPro" id="IPR002104">
    <property type="entry name" value="Integrase_catalytic"/>
</dbReference>
<accession>A0A0G9JQ46</accession>
<dbReference type="GO" id="GO:0006310">
    <property type="term" value="P:DNA recombination"/>
    <property type="evidence" value="ECO:0007669"/>
    <property type="project" value="UniProtKB-KW"/>
</dbReference>
<sequence length="366" mass="42435">MSYINSKKYGTAVQHYEKENGDISYYVTYKDESNKLKRVKIGDKSQGINENFCYRKRNEILHKIRLGEEVPVKQRKSNLTNLNSIAKIYFTEKKSAQKRQAKYELHIKPIFGNSSIISITREDIIKFRDKILEKGKSLQTAKGIIQLISTIYNYNIQEKSLKCHNPALGIKWAKQYKIDNTREKYLDLNEIKLLLKELEDKPTILLFVELSLQTGGRLETILHIQKKHLNLQECSIQLKNLKTNDSYTGFIQEELASKLLDITKKLNANDYVVSFDKGLKATSRQIQSRLKPILDRLFNKGLEKDDAKNRTVIHTLRHTFASHLAINGTPIFTIKELMNHSDIEQTMRYAKLAPDSGKKNVLNLYK</sequence>
<dbReference type="CDD" id="cd00796">
    <property type="entry name" value="INT_Rci_Hp1_C"/>
    <property type="match status" value="1"/>
</dbReference>
<dbReference type="InterPro" id="IPR004107">
    <property type="entry name" value="Integrase_SAM-like_N"/>
</dbReference>
<comment type="similarity">
    <text evidence="1">Belongs to the 'phage' integrase family.</text>
</comment>
<evidence type="ECO:0000259" key="5">
    <source>
        <dbReference type="PROSITE" id="PS51898"/>
    </source>
</evidence>
<dbReference type="InterPro" id="IPR050808">
    <property type="entry name" value="Phage_Integrase"/>
</dbReference>
<dbReference type="InterPro" id="IPR011010">
    <property type="entry name" value="DNA_brk_join_enz"/>
</dbReference>
<proteinExistence type="inferred from homology"/>
<dbReference type="PANTHER" id="PTHR30629">
    <property type="entry name" value="PROPHAGE INTEGRASE"/>
    <property type="match status" value="1"/>
</dbReference>
<dbReference type="GO" id="GO:0003677">
    <property type="term" value="F:DNA binding"/>
    <property type="evidence" value="ECO:0007669"/>
    <property type="project" value="UniProtKB-KW"/>
</dbReference>
<evidence type="ECO:0000256" key="3">
    <source>
        <dbReference type="ARBA" id="ARBA00023125"/>
    </source>
</evidence>